<evidence type="ECO:0000256" key="3">
    <source>
        <dbReference type="ARBA" id="ARBA00017473"/>
    </source>
</evidence>
<organism evidence="12 13">
    <name type="scientific">Caproiciproducens galactitolivorans</name>
    <dbReference type="NCBI Taxonomy" id="642589"/>
    <lineage>
        <taxon>Bacteria</taxon>
        <taxon>Bacillati</taxon>
        <taxon>Bacillota</taxon>
        <taxon>Clostridia</taxon>
        <taxon>Eubacteriales</taxon>
        <taxon>Acutalibacteraceae</taxon>
        <taxon>Caproiciproducens</taxon>
    </lineage>
</organism>
<comment type="caution">
    <text evidence="12">The sequence shown here is derived from an EMBL/GenBank/DDBJ whole genome shotgun (WGS) entry which is preliminary data.</text>
</comment>
<evidence type="ECO:0000256" key="2">
    <source>
        <dbReference type="ARBA" id="ARBA00012052"/>
    </source>
</evidence>
<evidence type="ECO:0000256" key="1">
    <source>
        <dbReference type="ARBA" id="ARBA00009684"/>
    </source>
</evidence>
<dbReference type="InterPro" id="IPR020568">
    <property type="entry name" value="Ribosomal_Su5_D2-typ_SF"/>
</dbReference>
<keyword evidence="4 9" id="KW-0808">Transferase</keyword>
<dbReference type="PIRSF" id="PIRSF010376">
    <property type="entry name" value="IspE"/>
    <property type="match status" value="1"/>
</dbReference>
<dbReference type="InterPro" id="IPR013750">
    <property type="entry name" value="GHMP_kinase_C_dom"/>
</dbReference>
<feature type="domain" description="GHMP kinase C-terminal" evidence="11">
    <location>
        <begin position="198"/>
        <end position="271"/>
    </location>
</feature>
<dbReference type="Gene3D" id="3.30.230.10">
    <property type="match status" value="1"/>
</dbReference>
<dbReference type="PANTHER" id="PTHR43527">
    <property type="entry name" value="4-DIPHOSPHOCYTIDYL-2-C-METHYL-D-ERYTHRITOL KINASE, CHLOROPLASTIC"/>
    <property type="match status" value="1"/>
</dbReference>
<dbReference type="InterPro" id="IPR004424">
    <property type="entry name" value="IspE"/>
</dbReference>
<proteinExistence type="inferred from homology"/>
<dbReference type="SUPFAM" id="SSF54211">
    <property type="entry name" value="Ribosomal protein S5 domain 2-like"/>
    <property type="match status" value="1"/>
</dbReference>
<feature type="active site" evidence="9">
    <location>
        <position position="135"/>
    </location>
</feature>
<dbReference type="Proteomes" id="UP001082703">
    <property type="component" value="Unassembled WGS sequence"/>
</dbReference>
<evidence type="ECO:0000256" key="7">
    <source>
        <dbReference type="ARBA" id="ARBA00022840"/>
    </source>
</evidence>
<dbReference type="InterPro" id="IPR014721">
    <property type="entry name" value="Ribsml_uS5_D2-typ_fold_subgr"/>
</dbReference>
<accession>A0ABT4BW91</accession>
<keyword evidence="6 9" id="KW-0418">Kinase</keyword>
<dbReference type="SUPFAM" id="SSF55060">
    <property type="entry name" value="GHMP Kinase, C-terminal domain"/>
    <property type="match status" value="1"/>
</dbReference>
<dbReference type="Pfam" id="PF00288">
    <property type="entry name" value="GHMP_kinases_N"/>
    <property type="match status" value="1"/>
</dbReference>
<feature type="domain" description="GHMP kinase N-terminal" evidence="10">
    <location>
        <begin position="65"/>
        <end position="143"/>
    </location>
</feature>
<keyword evidence="5 9" id="KW-0547">Nucleotide-binding</keyword>
<keyword evidence="13" id="KW-1185">Reference proteome</keyword>
<keyword evidence="7 9" id="KW-0067">ATP-binding</keyword>
<evidence type="ECO:0000256" key="9">
    <source>
        <dbReference type="HAMAP-Rule" id="MF_00061"/>
    </source>
</evidence>
<dbReference type="HAMAP" id="MF_00061">
    <property type="entry name" value="IspE"/>
    <property type="match status" value="1"/>
</dbReference>
<comment type="similarity">
    <text evidence="1 9">Belongs to the GHMP kinase family. IspE subfamily.</text>
</comment>
<dbReference type="Pfam" id="PF08544">
    <property type="entry name" value="GHMP_kinases_C"/>
    <property type="match status" value="1"/>
</dbReference>
<dbReference type="InterPro" id="IPR006204">
    <property type="entry name" value="GHMP_kinase_N_dom"/>
</dbReference>
<sequence>MPASVKAFAKINLALDITGKREDGYHLLRMVMQSVSLYDEIKITNGEPGIRVVCSRKDIPCDESNTVYKAAAAFFKHTGIAPDVTIRIHKTIPSQAGLGGGSADAAAVLRTLNAMNGTALSRETLCALGLQVGADVPFCIAGGTALAEGVGEKLTALLPLPSCRIVICKPVVSVDTKKAYALADAAAKAKSGYCAAMLDAVRASDIRAVAASLGNEFEQVMHLVEVNHIKDAMKASGALGACMTGSGSAVFGIFTDLQDAARCKTKLLDYYQDVFLCEPIREMTL</sequence>
<comment type="function">
    <text evidence="9">Catalyzes the phosphorylation of the position 2 hydroxy group of 4-diphosphocytidyl-2C-methyl-D-erythritol.</text>
</comment>
<evidence type="ECO:0000256" key="8">
    <source>
        <dbReference type="ARBA" id="ARBA00032554"/>
    </source>
</evidence>
<dbReference type="NCBIfam" id="TIGR00154">
    <property type="entry name" value="ispE"/>
    <property type="match status" value="1"/>
</dbReference>
<evidence type="ECO:0000313" key="13">
    <source>
        <dbReference type="Proteomes" id="UP001082703"/>
    </source>
</evidence>
<protein>
    <recommendedName>
        <fullName evidence="3 9">4-diphosphocytidyl-2-C-methyl-D-erythritol kinase</fullName>
        <shortName evidence="9">CMK</shortName>
        <ecNumber evidence="2 9">2.7.1.148</ecNumber>
    </recommendedName>
    <alternativeName>
        <fullName evidence="8 9">4-(cytidine-5'-diphospho)-2-C-methyl-D-erythritol kinase</fullName>
    </alternativeName>
</protein>
<evidence type="ECO:0000256" key="6">
    <source>
        <dbReference type="ARBA" id="ARBA00022777"/>
    </source>
</evidence>
<evidence type="ECO:0000256" key="4">
    <source>
        <dbReference type="ARBA" id="ARBA00022679"/>
    </source>
</evidence>
<name>A0ABT4BW91_9FIRM</name>
<dbReference type="RefSeq" id="WP_268058650.1">
    <property type="nucleotide sequence ID" value="NZ_JAPOHA010000009.1"/>
</dbReference>
<dbReference type="EMBL" id="JAPOHA010000009">
    <property type="protein sequence ID" value="MCY1714595.1"/>
    <property type="molecule type" value="Genomic_DNA"/>
</dbReference>
<dbReference type="GO" id="GO:0050515">
    <property type="term" value="F:4-(cytidine 5'-diphospho)-2-C-methyl-D-erythritol kinase activity"/>
    <property type="evidence" value="ECO:0007669"/>
    <property type="project" value="UniProtKB-EC"/>
</dbReference>
<evidence type="ECO:0000313" key="12">
    <source>
        <dbReference type="EMBL" id="MCY1714595.1"/>
    </source>
</evidence>
<dbReference type="Gene3D" id="3.30.70.890">
    <property type="entry name" value="GHMP kinase, C-terminal domain"/>
    <property type="match status" value="1"/>
</dbReference>
<dbReference type="InterPro" id="IPR036554">
    <property type="entry name" value="GHMP_kinase_C_sf"/>
</dbReference>
<evidence type="ECO:0000259" key="11">
    <source>
        <dbReference type="Pfam" id="PF08544"/>
    </source>
</evidence>
<dbReference type="EC" id="2.7.1.148" evidence="2 9"/>
<dbReference type="PANTHER" id="PTHR43527:SF2">
    <property type="entry name" value="4-DIPHOSPHOCYTIDYL-2-C-METHYL-D-ERYTHRITOL KINASE, CHLOROPLASTIC"/>
    <property type="match status" value="1"/>
</dbReference>
<evidence type="ECO:0000259" key="10">
    <source>
        <dbReference type="Pfam" id="PF00288"/>
    </source>
</evidence>
<keyword evidence="9" id="KW-0414">Isoprene biosynthesis</keyword>
<feature type="active site" evidence="9">
    <location>
        <position position="10"/>
    </location>
</feature>
<gene>
    <name evidence="9 12" type="primary">ispE</name>
    <name evidence="12" type="ORF">OUY18_10050</name>
</gene>
<feature type="binding site" evidence="9">
    <location>
        <begin position="93"/>
        <end position="103"/>
    </location>
    <ligand>
        <name>ATP</name>
        <dbReference type="ChEBI" id="CHEBI:30616"/>
    </ligand>
</feature>
<comment type="catalytic activity">
    <reaction evidence="9">
        <text>4-CDP-2-C-methyl-D-erythritol + ATP = 4-CDP-2-C-methyl-D-erythritol 2-phosphate + ADP + H(+)</text>
        <dbReference type="Rhea" id="RHEA:18437"/>
        <dbReference type="ChEBI" id="CHEBI:15378"/>
        <dbReference type="ChEBI" id="CHEBI:30616"/>
        <dbReference type="ChEBI" id="CHEBI:57823"/>
        <dbReference type="ChEBI" id="CHEBI:57919"/>
        <dbReference type="ChEBI" id="CHEBI:456216"/>
        <dbReference type="EC" id="2.7.1.148"/>
    </reaction>
</comment>
<comment type="pathway">
    <text evidence="9">Isoprenoid biosynthesis; isopentenyl diphosphate biosynthesis via DXP pathway; isopentenyl diphosphate from 1-deoxy-D-xylulose 5-phosphate: step 3/6.</text>
</comment>
<reference evidence="12 13" key="1">
    <citation type="submission" date="2022-11" db="EMBL/GenBank/DDBJ databases">
        <authorList>
            <person name="Caiyu Z."/>
        </authorList>
    </citation>
    <scope>NUCLEOTIDE SEQUENCE [LARGE SCALE GENOMIC DNA]</scope>
    <source>
        <strain evidence="12 13">YR-4</strain>
    </source>
</reference>
<evidence type="ECO:0000256" key="5">
    <source>
        <dbReference type="ARBA" id="ARBA00022741"/>
    </source>
</evidence>